<sequence length="143" mass="15369">MRNLTGAGTWTAELLRLAAARIRNQQRSVVLGQDVLQLLARRLIDVLLVEGDQRLGDGLPDGVDLCYVTAAAHADADVDAGELFLAEQQQRLLQLVAQDLRLDLVQRAAIDTQQSLSALAVCNGGGSFLRAMGKKDSSISTTQ</sequence>
<reference evidence="2" key="1">
    <citation type="submission" date="2014-01" db="EMBL/GenBank/DDBJ databases">
        <title>The Genome Sequence of Anopheles melas CM1001059_A (V2).</title>
        <authorList>
            <consortium name="The Broad Institute Genomics Platform"/>
            <person name="Neafsey D.E."/>
            <person name="Besansky N."/>
            <person name="Howell P."/>
            <person name="Walton C."/>
            <person name="Young S.K."/>
            <person name="Zeng Q."/>
            <person name="Gargeya S."/>
            <person name="Fitzgerald M."/>
            <person name="Haas B."/>
            <person name="Abouelleil A."/>
            <person name="Allen A.W."/>
            <person name="Alvarado L."/>
            <person name="Arachchi H.M."/>
            <person name="Berlin A.M."/>
            <person name="Chapman S.B."/>
            <person name="Gainer-Dewar J."/>
            <person name="Goldberg J."/>
            <person name="Griggs A."/>
            <person name="Gujja S."/>
            <person name="Hansen M."/>
            <person name="Howarth C."/>
            <person name="Imamovic A."/>
            <person name="Ireland A."/>
            <person name="Larimer J."/>
            <person name="McCowan C."/>
            <person name="Murphy C."/>
            <person name="Pearson M."/>
            <person name="Poon T.W."/>
            <person name="Priest M."/>
            <person name="Roberts A."/>
            <person name="Saif S."/>
            <person name="Shea T."/>
            <person name="Sisk P."/>
            <person name="Sykes S."/>
            <person name="Wortman J."/>
            <person name="Nusbaum C."/>
            <person name="Birren B."/>
        </authorList>
    </citation>
    <scope>NUCLEOTIDE SEQUENCE [LARGE SCALE GENOMIC DNA]</scope>
    <source>
        <strain evidence="2">CM1001059</strain>
    </source>
</reference>
<reference evidence="1" key="2">
    <citation type="submission" date="2020-05" db="UniProtKB">
        <authorList>
            <consortium name="EnsemblMetazoa"/>
        </authorList>
    </citation>
    <scope>IDENTIFICATION</scope>
    <source>
        <strain evidence="1">CM1001059</strain>
    </source>
</reference>
<organism evidence="1 2">
    <name type="scientific">Anopheles melas</name>
    <dbReference type="NCBI Taxonomy" id="34690"/>
    <lineage>
        <taxon>Eukaryota</taxon>
        <taxon>Metazoa</taxon>
        <taxon>Ecdysozoa</taxon>
        <taxon>Arthropoda</taxon>
        <taxon>Hexapoda</taxon>
        <taxon>Insecta</taxon>
        <taxon>Pterygota</taxon>
        <taxon>Neoptera</taxon>
        <taxon>Endopterygota</taxon>
        <taxon>Diptera</taxon>
        <taxon>Nematocera</taxon>
        <taxon>Culicoidea</taxon>
        <taxon>Culicidae</taxon>
        <taxon>Anophelinae</taxon>
        <taxon>Anopheles</taxon>
    </lineage>
</organism>
<keyword evidence="2" id="KW-1185">Reference proteome</keyword>
<accession>A0A182TWB2</accession>
<name>A0A182TWB2_9DIPT</name>
<evidence type="ECO:0000313" key="1">
    <source>
        <dbReference type="EnsemblMetazoa" id="AMEC009450-PA"/>
    </source>
</evidence>
<dbReference type="EnsemblMetazoa" id="AMEC009450-RA">
    <property type="protein sequence ID" value="AMEC009450-PA"/>
    <property type="gene ID" value="AMEC009450"/>
</dbReference>
<proteinExistence type="predicted"/>
<dbReference type="AlphaFoldDB" id="A0A182TWB2"/>
<dbReference type="VEuPathDB" id="VectorBase:AMEC009450"/>
<evidence type="ECO:0000313" key="2">
    <source>
        <dbReference type="Proteomes" id="UP000075902"/>
    </source>
</evidence>
<protein>
    <submittedName>
        <fullName evidence="1">Uncharacterized protein</fullName>
    </submittedName>
</protein>
<dbReference type="Proteomes" id="UP000075902">
    <property type="component" value="Unassembled WGS sequence"/>
</dbReference>